<evidence type="ECO:0000313" key="1">
    <source>
        <dbReference type="EMBL" id="MBD2598622.1"/>
    </source>
</evidence>
<keyword evidence="2" id="KW-1185">Reference proteome</keyword>
<dbReference type="Proteomes" id="UP000603457">
    <property type="component" value="Unassembled WGS sequence"/>
</dbReference>
<proteinExistence type="predicted"/>
<name>A0ABR8G5U6_9NOSO</name>
<dbReference type="EMBL" id="JACJTB010000087">
    <property type="protein sequence ID" value="MBD2598622.1"/>
    <property type="molecule type" value="Genomic_DNA"/>
</dbReference>
<sequence length="75" mass="8623">MSNSLKASTTGLGIVDKARKRLGWTKTSTARWWQDAHTSRATLRRFWQGDRLPYPVRSHSGFRIKERSHGLIADI</sequence>
<comment type="caution">
    <text evidence="1">The sequence shown here is derived from an EMBL/GenBank/DDBJ whole genome shotgun (WGS) entry which is preliminary data.</text>
</comment>
<reference evidence="1 2" key="1">
    <citation type="journal article" date="2020" name="ISME J.">
        <title>Comparative genomics reveals insights into cyanobacterial evolution and habitat adaptation.</title>
        <authorList>
            <person name="Chen M.Y."/>
            <person name="Teng W.K."/>
            <person name="Zhao L."/>
            <person name="Hu C.X."/>
            <person name="Zhou Y.K."/>
            <person name="Han B.P."/>
            <person name="Song L.R."/>
            <person name="Shu W.S."/>
        </authorList>
    </citation>
    <scope>NUCLEOTIDE SEQUENCE [LARGE SCALE GENOMIC DNA]</scope>
    <source>
        <strain evidence="1 2">FACHB-130</strain>
    </source>
</reference>
<evidence type="ECO:0000313" key="2">
    <source>
        <dbReference type="Proteomes" id="UP000603457"/>
    </source>
</evidence>
<organism evidence="1 2">
    <name type="scientific">Nostoc spongiaeforme FACHB-130</name>
    <dbReference type="NCBI Taxonomy" id="1357510"/>
    <lineage>
        <taxon>Bacteria</taxon>
        <taxon>Bacillati</taxon>
        <taxon>Cyanobacteriota</taxon>
        <taxon>Cyanophyceae</taxon>
        <taxon>Nostocales</taxon>
        <taxon>Nostocaceae</taxon>
        <taxon>Nostoc</taxon>
    </lineage>
</organism>
<protein>
    <submittedName>
        <fullName evidence="1">Uncharacterized protein</fullName>
    </submittedName>
</protein>
<gene>
    <name evidence="1" type="ORF">H6G74_30635</name>
</gene>
<dbReference type="RefSeq" id="WP_190971255.1">
    <property type="nucleotide sequence ID" value="NZ_JACJTB010000087.1"/>
</dbReference>
<accession>A0ABR8G5U6</accession>